<keyword evidence="2" id="KW-1185">Reference proteome</keyword>
<reference evidence="1 2" key="1">
    <citation type="submission" date="2018-05" db="EMBL/GenBank/DDBJ databases">
        <title>Amnibacterium sp. M8JJ-5, whole genome shotgun sequence.</title>
        <authorList>
            <person name="Tuo L."/>
        </authorList>
    </citation>
    <scope>NUCLEOTIDE SEQUENCE [LARGE SCALE GENOMIC DNA]</scope>
    <source>
        <strain evidence="1 2">M8JJ-5</strain>
    </source>
</reference>
<accession>A0A2V1HT46</accession>
<gene>
    <name evidence="1" type="ORF">DDQ50_04520</name>
</gene>
<protein>
    <submittedName>
        <fullName evidence="1">Uncharacterized protein</fullName>
    </submittedName>
</protein>
<dbReference type="AlphaFoldDB" id="A0A2V1HT46"/>
<sequence length="80" mass="8597">MGDGTVGVRGAELIADGLHDLEDLDRVRHGVEGMLEVACQHGLADGAEHRHVADTLERLAELLDRGVAGRAAECDGERRR</sequence>
<evidence type="ECO:0000313" key="2">
    <source>
        <dbReference type="Proteomes" id="UP000244893"/>
    </source>
</evidence>
<comment type="caution">
    <text evidence="1">The sequence shown here is derived from an EMBL/GenBank/DDBJ whole genome shotgun (WGS) entry which is preliminary data.</text>
</comment>
<evidence type="ECO:0000313" key="1">
    <source>
        <dbReference type="EMBL" id="PVZ95748.1"/>
    </source>
</evidence>
<organism evidence="1 2">
    <name type="scientific">Amnibacterium flavum</name>
    <dbReference type="NCBI Taxonomy" id="2173173"/>
    <lineage>
        <taxon>Bacteria</taxon>
        <taxon>Bacillati</taxon>
        <taxon>Actinomycetota</taxon>
        <taxon>Actinomycetes</taxon>
        <taxon>Micrococcales</taxon>
        <taxon>Microbacteriaceae</taxon>
        <taxon>Amnibacterium</taxon>
    </lineage>
</organism>
<name>A0A2V1HT46_9MICO</name>
<proteinExistence type="predicted"/>
<dbReference type="EMBL" id="QEOP01000001">
    <property type="protein sequence ID" value="PVZ95748.1"/>
    <property type="molecule type" value="Genomic_DNA"/>
</dbReference>
<dbReference type="Proteomes" id="UP000244893">
    <property type="component" value="Unassembled WGS sequence"/>
</dbReference>